<dbReference type="SUPFAM" id="SSF54665">
    <property type="entry name" value="CO dehydrogenase molybdoprotein N-domain-like"/>
    <property type="match status" value="1"/>
</dbReference>
<dbReference type="RefSeq" id="WP_382271632.1">
    <property type="nucleotide sequence ID" value="NZ_JBHTBU010000001.1"/>
</dbReference>
<keyword evidence="2" id="KW-0560">Oxidoreductase</keyword>
<dbReference type="Pfam" id="PF20256">
    <property type="entry name" value="MoCoBD_2"/>
    <property type="match status" value="1"/>
</dbReference>
<dbReference type="SMART" id="SM01008">
    <property type="entry name" value="Ald_Xan_dh_C"/>
    <property type="match status" value="1"/>
</dbReference>
<reference evidence="5" key="1">
    <citation type="journal article" date="2019" name="Int. J. Syst. Evol. Microbiol.">
        <title>The Global Catalogue of Microorganisms (GCM) 10K type strain sequencing project: providing services to taxonomists for standard genome sequencing and annotation.</title>
        <authorList>
            <consortium name="The Broad Institute Genomics Platform"/>
            <consortium name="The Broad Institute Genome Sequencing Center for Infectious Disease"/>
            <person name="Wu L."/>
            <person name="Ma J."/>
        </authorList>
    </citation>
    <scope>NUCLEOTIDE SEQUENCE [LARGE SCALE GENOMIC DNA]</scope>
    <source>
        <strain evidence="5">KACC 12508</strain>
    </source>
</reference>
<dbReference type="InterPro" id="IPR046867">
    <property type="entry name" value="AldOxase/xan_DH_MoCoBD2"/>
</dbReference>
<evidence type="ECO:0000313" key="5">
    <source>
        <dbReference type="Proteomes" id="UP001596542"/>
    </source>
</evidence>
<dbReference type="Proteomes" id="UP001596542">
    <property type="component" value="Unassembled WGS sequence"/>
</dbReference>
<dbReference type="InterPro" id="IPR008274">
    <property type="entry name" value="AldOxase/xan_DH_MoCoBD1"/>
</dbReference>
<sequence>MNDLVMPDLLMQSGTDQGIGREVLRKEDKRLLLGQGKYVGDMRMPDMLEVAFVRSPVAHARLGQIEKPQGMEHLVYTMADLTSVRPIVAASSLPGFKLSAQYPLAQDKVRHVGELVAACIAPDRARAEDIAATVFVDYQELPVMADMYGTLQSDTRVHDDWSENVFAETNIDKRVSPTDEAVHSVSRKLRMARQCMAPMEGRAVLCWWDTRVDQLIMYTAAQVPHINRTGLAECLGLDEGQIRVISPDVGGGFGYKGILLPEEICCAWLAMHLKRPIRWLEDRREQLTANANCREHGYDIAVDVTGEGRLAGIRCDAVVDSGAYSSYPFSACLEAAQIGSILPGPYVMDSFVCRTRSAATNKPPILPYRGVARTGVCFALEVMLDIAARELGIEPHVLRAKSLVPAAAMPYANITNKLFDSGDYTTCMNKAVAAIDWEGCRAKQRERHAANGDDPAQKRLGLGMAVFCEQGAHGTSVYHGWGIPMVPGYEQCTARFTPDGILELRIGVHSHGQGLETSMAQIAHTVLGIDIAKVRVIHGDTGMTPYSTGTWGSRCAVMAGGAVGTACEQLAERVKVMAAVLLDSDAGLMNLKDSSVGVQDSVKRLSLSEIAHTWYRAPQKLPVGSVDPGGLEVVAGYKMMPDAGTFSYACHTCLLEVDTATGHVAILDYVICEDGGVLLNPLIVEGQIYGGLAQGIGTALYEEMPFDSEGQPLASTMQDYLLPGAGEMPPLKMLHMETPSPNSKYGQKGIGEGGAIAPPAAIINGINDALYGLGAELLQCPANPRRVLEAIAAAKEVHA</sequence>
<proteinExistence type="predicted"/>
<dbReference type="PANTHER" id="PTHR11908">
    <property type="entry name" value="XANTHINE DEHYDROGENASE"/>
    <property type="match status" value="1"/>
</dbReference>
<comment type="caution">
    <text evidence="4">The sequence shown here is derived from an EMBL/GenBank/DDBJ whole genome shotgun (WGS) entry which is preliminary data.</text>
</comment>
<name>A0ABW2IBH8_9BURK</name>
<keyword evidence="1" id="KW-0500">Molybdenum</keyword>
<dbReference type="PANTHER" id="PTHR11908:SF132">
    <property type="entry name" value="ALDEHYDE OXIDASE 1-RELATED"/>
    <property type="match status" value="1"/>
</dbReference>
<accession>A0ABW2IBH8</accession>
<organism evidence="4 5">
    <name type="scientific">Herminiimonas glaciei</name>
    <dbReference type="NCBI Taxonomy" id="523788"/>
    <lineage>
        <taxon>Bacteria</taxon>
        <taxon>Pseudomonadati</taxon>
        <taxon>Pseudomonadota</taxon>
        <taxon>Betaproteobacteria</taxon>
        <taxon>Burkholderiales</taxon>
        <taxon>Oxalobacteraceae</taxon>
        <taxon>Herminiimonas</taxon>
    </lineage>
</organism>
<dbReference type="InterPro" id="IPR000674">
    <property type="entry name" value="Ald_Oxase/Xan_DH_a/b"/>
</dbReference>
<evidence type="ECO:0000259" key="3">
    <source>
        <dbReference type="SMART" id="SM01008"/>
    </source>
</evidence>
<gene>
    <name evidence="4" type="ORF">ACFQPC_09570</name>
</gene>
<dbReference type="EMBL" id="JBHTBU010000001">
    <property type="protein sequence ID" value="MFC7288282.1"/>
    <property type="molecule type" value="Genomic_DNA"/>
</dbReference>
<dbReference type="Pfam" id="PF01315">
    <property type="entry name" value="Ald_Xan_dh_C"/>
    <property type="match status" value="1"/>
</dbReference>
<evidence type="ECO:0000313" key="4">
    <source>
        <dbReference type="EMBL" id="MFC7288282.1"/>
    </source>
</evidence>
<dbReference type="Gene3D" id="3.30.365.10">
    <property type="entry name" value="Aldehyde oxidase/xanthine dehydrogenase, molybdopterin binding domain"/>
    <property type="match status" value="4"/>
</dbReference>
<evidence type="ECO:0000256" key="1">
    <source>
        <dbReference type="ARBA" id="ARBA00022505"/>
    </source>
</evidence>
<dbReference type="Pfam" id="PF02738">
    <property type="entry name" value="MoCoBD_1"/>
    <property type="match status" value="1"/>
</dbReference>
<feature type="domain" description="Aldehyde oxidase/xanthine dehydrogenase a/b hammerhead" evidence="3">
    <location>
        <begin position="33"/>
        <end position="142"/>
    </location>
</feature>
<dbReference type="Gene3D" id="3.90.1170.50">
    <property type="entry name" value="Aldehyde oxidase/xanthine dehydrogenase, a/b hammerhead"/>
    <property type="match status" value="1"/>
</dbReference>
<protein>
    <submittedName>
        <fullName evidence="4">Xanthine dehydrogenase family protein molybdopterin-binding subunit</fullName>
    </submittedName>
</protein>
<evidence type="ECO:0000256" key="2">
    <source>
        <dbReference type="ARBA" id="ARBA00023002"/>
    </source>
</evidence>
<dbReference type="SUPFAM" id="SSF56003">
    <property type="entry name" value="Molybdenum cofactor-binding domain"/>
    <property type="match status" value="1"/>
</dbReference>
<dbReference type="InterPro" id="IPR036856">
    <property type="entry name" value="Ald_Oxase/Xan_DH_a/b_sf"/>
</dbReference>
<dbReference type="InterPro" id="IPR037165">
    <property type="entry name" value="AldOxase/xan_DH_Mopterin-bd_sf"/>
</dbReference>
<dbReference type="InterPro" id="IPR016208">
    <property type="entry name" value="Ald_Oxase/xanthine_DH-like"/>
</dbReference>
<keyword evidence="5" id="KW-1185">Reference proteome</keyword>